<reference evidence="2 3" key="1">
    <citation type="journal article" date="2014" name="BMC Genomics">
        <title>Genome sequencing of four Aureobasidium pullulans varieties: biotechnological potential, stress tolerance, and description of new species.</title>
        <authorList>
            <person name="Gostin Ar C."/>
            <person name="Ohm R.A."/>
            <person name="Kogej T."/>
            <person name="Sonjak S."/>
            <person name="Turk M."/>
            <person name="Zajc J."/>
            <person name="Zalar P."/>
            <person name="Grube M."/>
            <person name="Sun H."/>
            <person name="Han J."/>
            <person name="Sharma A."/>
            <person name="Chiniquy J."/>
            <person name="Ngan C.Y."/>
            <person name="Lipzen A."/>
            <person name="Barry K."/>
            <person name="Grigoriev I.V."/>
            <person name="Gunde-Cimerman N."/>
        </authorList>
    </citation>
    <scope>NUCLEOTIDE SEQUENCE [LARGE SCALE GENOMIC DNA]</scope>
    <source>
        <strain evidence="2 3">CBS 110374</strain>
    </source>
</reference>
<dbReference type="Proteomes" id="UP000030672">
    <property type="component" value="Unassembled WGS sequence"/>
</dbReference>
<feature type="compositionally biased region" description="Low complexity" evidence="1">
    <location>
        <begin position="103"/>
        <end position="123"/>
    </location>
</feature>
<feature type="compositionally biased region" description="Basic and acidic residues" evidence="1">
    <location>
        <begin position="1"/>
        <end position="14"/>
    </location>
</feature>
<feature type="region of interest" description="Disordered" evidence="1">
    <location>
        <begin position="1"/>
        <end position="123"/>
    </location>
</feature>
<dbReference type="GeneID" id="63918228"/>
<proteinExistence type="predicted"/>
<keyword evidence="3" id="KW-1185">Reference proteome</keyword>
<dbReference type="AlphaFoldDB" id="A0A074VN77"/>
<organism evidence="2 3">
    <name type="scientific">Aureobasidium melanogenum (strain CBS 110374)</name>
    <name type="common">Aureobasidium pullulans var. melanogenum</name>
    <dbReference type="NCBI Taxonomy" id="1043003"/>
    <lineage>
        <taxon>Eukaryota</taxon>
        <taxon>Fungi</taxon>
        <taxon>Dikarya</taxon>
        <taxon>Ascomycota</taxon>
        <taxon>Pezizomycotina</taxon>
        <taxon>Dothideomycetes</taxon>
        <taxon>Dothideomycetidae</taxon>
        <taxon>Dothideales</taxon>
        <taxon>Saccotheciaceae</taxon>
        <taxon>Aureobasidium</taxon>
    </lineage>
</organism>
<feature type="compositionally biased region" description="Polar residues" evidence="1">
    <location>
        <begin position="15"/>
        <end position="37"/>
    </location>
</feature>
<evidence type="ECO:0000313" key="2">
    <source>
        <dbReference type="EMBL" id="KEQ61993.1"/>
    </source>
</evidence>
<evidence type="ECO:0000256" key="1">
    <source>
        <dbReference type="SAM" id="MobiDB-lite"/>
    </source>
</evidence>
<dbReference type="RefSeq" id="XP_040879016.1">
    <property type="nucleotide sequence ID" value="XM_041024855.1"/>
</dbReference>
<gene>
    <name evidence="2" type="ORF">M437DRAFT_66933</name>
</gene>
<sequence>MASKATGDKHREWQESAQRLSRTSSPQQPRDLQSTVEKYSEVSLRHTKEDDEKAPGKDGQQSLTDSEEPQENLPLEFSHGTTRRRQILSDSESSSTPDEDADSAAPTAMTPADPTADPTAATTVPSQGTVAQIIFGTAAPTTPIVSNKAINRRTANDYAGTRSGMVFSCLITGCEQPINEAWTIKKFSRIGSPYVYDPRNVEFPTKELF</sequence>
<dbReference type="EMBL" id="KL584836">
    <property type="protein sequence ID" value="KEQ61993.1"/>
    <property type="molecule type" value="Genomic_DNA"/>
</dbReference>
<dbReference type="HOGENOM" id="CLU_1315157_0_0_1"/>
<feature type="compositionally biased region" description="Basic and acidic residues" evidence="1">
    <location>
        <begin position="38"/>
        <end position="56"/>
    </location>
</feature>
<accession>A0A074VN77</accession>
<evidence type="ECO:0000313" key="3">
    <source>
        <dbReference type="Proteomes" id="UP000030672"/>
    </source>
</evidence>
<protein>
    <submittedName>
        <fullName evidence="2">Uncharacterized protein</fullName>
    </submittedName>
</protein>
<name>A0A074VN77_AURM1</name>